<dbReference type="AlphaFoldDB" id="A0A4R6Z2Q6"/>
<reference evidence="1 2" key="1">
    <citation type="submission" date="2019-03" db="EMBL/GenBank/DDBJ databases">
        <title>Genomic Encyclopedia of Type Strains, Phase IV (KMG-IV): sequencing the most valuable type-strain genomes for metagenomic binning, comparative biology and taxonomic classification.</title>
        <authorList>
            <person name="Goeker M."/>
        </authorList>
    </citation>
    <scope>NUCLEOTIDE SEQUENCE [LARGE SCALE GENOMIC DNA]</scope>
    <source>
        <strain evidence="1 2">DSM 21667</strain>
    </source>
</reference>
<sequence length="335" mass="36735">MLPLSRRAVLVWSVLLLVVSIAVVFASVVHSRRAGETVLAQVRPPFDAAAAEYQLRPRLEQALLRAGHDEWSGVYTYWDGENSSRTLLLVPGSGFIARQNSEGLGEGDLLRLGSAQWRDGRIELHDDYVAPAWPLLPQTLSSSLIPLRWGERRYLVGADQLARFARAVNFSGSEAYAAQNGAALRRGDETRPVSGLPPLPAAAQAYLRSQPLLLHVTSVDIVHNEIIDGGFQDVRRIDYRLTLSAGDGIVAGMQLQRDFSSVFDAAEFITIEQVDANAATAAYSDIVTPVGFLETRFRPDPARMDRPTRAELHGPRIGDVWSTGGSALVAMRVRR</sequence>
<proteinExistence type="predicted"/>
<name>A0A4R6Z2Q6_9GAMM</name>
<organism evidence="1 2">
    <name type="scientific">Tahibacter aquaticus</name>
    <dbReference type="NCBI Taxonomy" id="520092"/>
    <lineage>
        <taxon>Bacteria</taxon>
        <taxon>Pseudomonadati</taxon>
        <taxon>Pseudomonadota</taxon>
        <taxon>Gammaproteobacteria</taxon>
        <taxon>Lysobacterales</taxon>
        <taxon>Rhodanobacteraceae</taxon>
        <taxon>Tahibacter</taxon>
    </lineage>
</organism>
<accession>A0A4R6Z2Q6</accession>
<protein>
    <submittedName>
        <fullName evidence="1">Uncharacterized protein</fullName>
    </submittedName>
</protein>
<comment type="caution">
    <text evidence="1">The sequence shown here is derived from an EMBL/GenBank/DDBJ whole genome shotgun (WGS) entry which is preliminary data.</text>
</comment>
<dbReference type="Proteomes" id="UP000295293">
    <property type="component" value="Unassembled WGS sequence"/>
</dbReference>
<dbReference type="EMBL" id="SNZH01000004">
    <property type="protein sequence ID" value="TDR45794.1"/>
    <property type="molecule type" value="Genomic_DNA"/>
</dbReference>
<keyword evidence="2" id="KW-1185">Reference proteome</keyword>
<evidence type="ECO:0000313" key="1">
    <source>
        <dbReference type="EMBL" id="TDR45794.1"/>
    </source>
</evidence>
<gene>
    <name evidence="1" type="ORF">DFR29_104224</name>
</gene>
<evidence type="ECO:0000313" key="2">
    <source>
        <dbReference type="Proteomes" id="UP000295293"/>
    </source>
</evidence>